<keyword evidence="2" id="KW-1185">Reference proteome</keyword>
<name>A0ACC6RPZ9_9BURK</name>
<sequence length="565" mass="63097">MRTASDPAIVPSVASTTARVYSYLRFSDPKQAYGASAERQTEYAAQWAAKNGLKLDRVLSLRDEGLSAYHQKHIKNGALGTFLRAVEQGLVPAGSVLVVESLDRLSRAAVSKALTQLLNIINAGLRVVTAADNREYSEATVDSNPTELIVSITIMMRAFEESDTKAGRVRDAMRRRVRAWQDGTWRGVLGSGKNPNWTRVVEDENGKKRIELIPERVAAVHMALDLFRAGHGLVRIAQGLEEVGMLLSEKSMSQVIHVRNLLRLEALYGRRIVTVAKDESYALDGYYPEVISPEEFAEIQMLLNQRVRYGSKSTVTAVISGLGIAVCGHCEQMIVTHNNYSAGLDERGRPRYRKLLCNSYHKAVACKAKGMIAASVIERAVMECCSIDFNLEHLLRADPKHDALLGKLAVAKRDLVKLEKQRDNYEDAIGEAENKEERQRTTKRYREAMTQVANKRATIEKLEYELVRTAGGETPASADLWRSLLNGVVDLDEESRKKARRLFSDTFERIDVYNKGYEGDMPEFVDMELLSKRGGVIAIRINRKTGAWEAKRLKGKREQAAAKAA</sequence>
<evidence type="ECO:0000313" key="1">
    <source>
        <dbReference type="EMBL" id="MEM5403810.1"/>
    </source>
</evidence>
<reference evidence="1" key="1">
    <citation type="submission" date="2024-01" db="EMBL/GenBank/DDBJ databases">
        <title>The diversity of rhizobia nodulating Mimosa spp. in eleven states of Brazil covering several biomes is determined by host plant, location, and edaphic factors.</title>
        <authorList>
            <person name="Rouws L."/>
            <person name="Barauna A."/>
            <person name="Beukes C."/>
            <person name="De Faria S.M."/>
            <person name="Gross E."/>
            <person name="Dos Reis Junior F.B."/>
            <person name="Simon M."/>
            <person name="Maluk M."/>
            <person name="Odee D.W."/>
            <person name="Kenicer G."/>
            <person name="Young J.P.W."/>
            <person name="Reis V.M."/>
            <person name="Zilli J."/>
            <person name="James E.K."/>
        </authorList>
    </citation>
    <scope>NUCLEOTIDE SEQUENCE</scope>
    <source>
        <strain evidence="1">JPY452</strain>
    </source>
</reference>
<accession>A0ACC6RPZ9</accession>
<proteinExistence type="predicted"/>
<dbReference type="Proteomes" id="UP001392318">
    <property type="component" value="Unassembled WGS sequence"/>
</dbReference>
<organism evidence="1 2">
    <name type="scientific">Paraburkholderia unamae</name>
    <dbReference type="NCBI Taxonomy" id="219649"/>
    <lineage>
        <taxon>Bacteria</taxon>
        <taxon>Pseudomonadati</taxon>
        <taxon>Pseudomonadota</taxon>
        <taxon>Betaproteobacteria</taxon>
        <taxon>Burkholderiales</taxon>
        <taxon>Burkholderiaceae</taxon>
        <taxon>Paraburkholderia</taxon>
    </lineage>
</organism>
<evidence type="ECO:0000313" key="2">
    <source>
        <dbReference type="Proteomes" id="UP001392318"/>
    </source>
</evidence>
<gene>
    <name evidence="1" type="ORF">VSR83_27875</name>
</gene>
<protein>
    <submittedName>
        <fullName evidence="1">Recombinase family protein</fullName>
    </submittedName>
</protein>
<comment type="caution">
    <text evidence="1">The sequence shown here is derived from an EMBL/GenBank/DDBJ whole genome shotgun (WGS) entry which is preliminary data.</text>
</comment>
<dbReference type="EMBL" id="JAYMRU010000024">
    <property type="protein sequence ID" value="MEM5403810.1"/>
    <property type="molecule type" value="Genomic_DNA"/>
</dbReference>